<reference evidence="4" key="2">
    <citation type="submission" date="2021-04" db="EMBL/GenBank/DDBJ databases">
        <authorList>
            <person name="Gilroy R."/>
        </authorList>
    </citation>
    <scope>NUCLEOTIDE SEQUENCE</scope>
    <source>
        <strain evidence="4">ChiGjej3B3-11674</strain>
    </source>
</reference>
<dbReference type="GO" id="GO:0030246">
    <property type="term" value="F:carbohydrate binding"/>
    <property type="evidence" value="ECO:0007669"/>
    <property type="project" value="InterPro"/>
</dbReference>
<accession>A0A9D2U2N5</accession>
<dbReference type="EMBL" id="DWUV01000108">
    <property type="protein sequence ID" value="HJD34019.1"/>
    <property type="molecule type" value="Genomic_DNA"/>
</dbReference>
<feature type="chain" id="PRO_5038605475" evidence="3">
    <location>
        <begin position="28"/>
        <end position="500"/>
    </location>
</feature>
<evidence type="ECO:0000313" key="5">
    <source>
        <dbReference type="Proteomes" id="UP000823897"/>
    </source>
</evidence>
<dbReference type="SUPFAM" id="SSF49384">
    <property type="entry name" value="Carbohydrate-binding domain"/>
    <property type="match status" value="1"/>
</dbReference>
<feature type="compositionally biased region" description="Acidic residues" evidence="1">
    <location>
        <begin position="406"/>
        <end position="472"/>
    </location>
</feature>
<name>A0A9D2U2N5_9FIRM</name>
<keyword evidence="2" id="KW-0472">Membrane</keyword>
<comment type="caution">
    <text evidence="4">The sequence shown here is derived from an EMBL/GenBank/DDBJ whole genome shotgun (WGS) entry which is preliminary data.</text>
</comment>
<dbReference type="Proteomes" id="UP000823897">
    <property type="component" value="Unassembled WGS sequence"/>
</dbReference>
<reference evidence="4" key="1">
    <citation type="journal article" date="2021" name="PeerJ">
        <title>Extensive microbial diversity within the chicken gut microbiome revealed by metagenomics and culture.</title>
        <authorList>
            <person name="Gilroy R."/>
            <person name="Ravi A."/>
            <person name="Getino M."/>
            <person name="Pursley I."/>
            <person name="Horton D.L."/>
            <person name="Alikhan N.F."/>
            <person name="Baker D."/>
            <person name="Gharbi K."/>
            <person name="Hall N."/>
            <person name="Watson M."/>
            <person name="Adriaenssens E.M."/>
            <person name="Foster-Nyarko E."/>
            <person name="Jarju S."/>
            <person name="Secka A."/>
            <person name="Antonio M."/>
            <person name="Oren A."/>
            <person name="Chaudhuri R.R."/>
            <person name="La Ragione R."/>
            <person name="Hildebrand F."/>
            <person name="Pallen M.J."/>
        </authorList>
    </citation>
    <scope>NUCLEOTIDE SEQUENCE</scope>
    <source>
        <strain evidence="4">ChiGjej3B3-11674</strain>
    </source>
</reference>
<feature type="transmembrane region" description="Helical" evidence="2">
    <location>
        <begin position="344"/>
        <end position="367"/>
    </location>
</feature>
<gene>
    <name evidence="4" type="ORF">H9911_05690</name>
</gene>
<evidence type="ECO:0000256" key="1">
    <source>
        <dbReference type="SAM" id="MobiDB-lite"/>
    </source>
</evidence>
<dbReference type="AlphaFoldDB" id="A0A9D2U2N5"/>
<dbReference type="InterPro" id="IPR008965">
    <property type="entry name" value="CBM2/CBM3_carb-bd_dom_sf"/>
</dbReference>
<dbReference type="Gene3D" id="2.60.40.680">
    <property type="match status" value="1"/>
</dbReference>
<feature type="region of interest" description="Disordered" evidence="1">
    <location>
        <begin position="391"/>
        <end position="500"/>
    </location>
</feature>
<protein>
    <submittedName>
        <fullName evidence="4">Cohesin domain-containing protein</fullName>
    </submittedName>
</protein>
<sequence length="500" mass="54412">MKALKKIAGLVIALCLMVPIFGTAVFAADGVLMFSDPSTKVGENVGVDLVVQSGGDTVGSVSVTMSYDASVLEFVSGDGFTADGSGTLTYTGTGSGSELRTTVTFRALQATDTTLSVSSSSATLASGETLNLEQGSSAISISPADDGTTSVEPTASETPDAGSDTGITVTVNGKDYHFSEAFTSTDMPEGFTETAMTFNGEERKFAVNDAGVYLGYLTDGSGTGNFFLFNTEDATFAPFAQLTISDTTSIIPLDKPEKVDLPDNYQESELTVQDQVFPIWSDPAASDRYYLIYALNTRTGQESLYQYDSEDGTYQYFEVPEPVEEEEAAPALPGAAGAFISEHILPILAAGIAVCLLLFILMIIFAVKLVHRNQELDDLYDEYDIPLDDEEEEGKKKKSGKKASAENEEEEDEYLDEEIGYEEDDFDGEYDDDYDDEPYDDEYDDESDYDDDEYDDDEDLDADLDDDFQAEDEAPKKSRRAKGGKKHKDTDTYDISFIDL</sequence>
<feature type="signal peptide" evidence="3">
    <location>
        <begin position="1"/>
        <end position="27"/>
    </location>
</feature>
<evidence type="ECO:0000313" key="4">
    <source>
        <dbReference type="EMBL" id="HJD34019.1"/>
    </source>
</evidence>
<dbReference type="CDD" id="cd08547">
    <property type="entry name" value="Type_II_cohesin"/>
    <property type="match status" value="1"/>
</dbReference>
<keyword evidence="3" id="KW-0732">Signal</keyword>
<keyword evidence="2" id="KW-1133">Transmembrane helix</keyword>
<organism evidence="4 5">
    <name type="scientific">Candidatus Mediterraneibacter tabaqchaliae</name>
    <dbReference type="NCBI Taxonomy" id="2838689"/>
    <lineage>
        <taxon>Bacteria</taxon>
        <taxon>Bacillati</taxon>
        <taxon>Bacillota</taxon>
        <taxon>Clostridia</taxon>
        <taxon>Lachnospirales</taxon>
        <taxon>Lachnospiraceae</taxon>
        <taxon>Mediterraneibacter</taxon>
    </lineage>
</organism>
<feature type="compositionally biased region" description="Polar residues" evidence="1">
    <location>
        <begin position="147"/>
        <end position="157"/>
    </location>
</feature>
<feature type="region of interest" description="Disordered" evidence="1">
    <location>
        <begin position="135"/>
        <end position="165"/>
    </location>
</feature>
<evidence type="ECO:0000256" key="2">
    <source>
        <dbReference type="SAM" id="Phobius"/>
    </source>
</evidence>
<proteinExistence type="predicted"/>
<feature type="compositionally biased region" description="Basic residues" evidence="1">
    <location>
        <begin position="477"/>
        <end position="487"/>
    </location>
</feature>
<keyword evidence="2" id="KW-0812">Transmembrane</keyword>
<evidence type="ECO:0000256" key="3">
    <source>
        <dbReference type="SAM" id="SignalP"/>
    </source>
</evidence>